<keyword evidence="4" id="KW-1185">Reference proteome</keyword>
<feature type="domain" description="LXG" evidence="2">
    <location>
        <begin position="9"/>
        <end position="244"/>
    </location>
</feature>
<dbReference type="Pfam" id="PF14436">
    <property type="entry name" value="EndoU_bacteria"/>
    <property type="match status" value="1"/>
</dbReference>
<dbReference type="PROSITE" id="PS51756">
    <property type="entry name" value="LXG"/>
    <property type="match status" value="1"/>
</dbReference>
<accession>V6IXW9</accession>
<dbReference type="AlphaFoldDB" id="V6IXW9"/>
<gene>
    <name evidence="3" type="ORF">P343_07840</name>
</gene>
<dbReference type="InterPro" id="IPR051768">
    <property type="entry name" value="Bact_secretion_toxin"/>
</dbReference>
<organism evidence="3 4">
    <name type="scientific">Sporolactobacillus laevolacticus DSM 442</name>
    <dbReference type="NCBI Taxonomy" id="1395513"/>
    <lineage>
        <taxon>Bacteria</taxon>
        <taxon>Bacillati</taxon>
        <taxon>Bacillota</taxon>
        <taxon>Bacilli</taxon>
        <taxon>Bacillales</taxon>
        <taxon>Sporolactobacillaceae</taxon>
        <taxon>Sporolactobacillus</taxon>
    </lineage>
</organism>
<dbReference type="PATRIC" id="fig|1395513.3.peg.1590"/>
<dbReference type="Pfam" id="PF04740">
    <property type="entry name" value="LXG"/>
    <property type="match status" value="1"/>
</dbReference>
<dbReference type="RefSeq" id="WP_023509838.1">
    <property type="nucleotide sequence ID" value="NZ_AWTC01000006.1"/>
</dbReference>
<evidence type="ECO:0000256" key="1">
    <source>
        <dbReference type="ARBA" id="ARBA00034117"/>
    </source>
</evidence>
<evidence type="ECO:0000313" key="4">
    <source>
        <dbReference type="Proteomes" id="UP000018296"/>
    </source>
</evidence>
<comment type="similarity">
    <text evidence="1">In the N-terminal section; belongs to the LXG family.</text>
</comment>
<comment type="caution">
    <text evidence="3">The sequence shown here is derived from an EMBL/GenBank/DDBJ whole genome shotgun (WGS) entry which is preliminary data.</text>
</comment>
<dbReference type="InterPro" id="IPR006829">
    <property type="entry name" value="LXG_dom"/>
</dbReference>
<dbReference type="InterPro" id="IPR029501">
    <property type="entry name" value="EndoU_bac"/>
</dbReference>
<dbReference type="CDD" id="cd20686">
    <property type="entry name" value="CdiA-CT_Ec-like"/>
    <property type="match status" value="1"/>
</dbReference>
<dbReference type="PANTHER" id="PTHR34976:SF2">
    <property type="entry name" value="TYPE VII SECRETION SYSTEM PROTEIN ESSD"/>
    <property type="match status" value="1"/>
</dbReference>
<evidence type="ECO:0000313" key="3">
    <source>
        <dbReference type="EMBL" id="EST12212.1"/>
    </source>
</evidence>
<proteinExistence type="inferred from homology"/>
<protein>
    <recommendedName>
        <fullName evidence="2">LXG domain-containing protein</fullName>
    </recommendedName>
</protein>
<dbReference type="PANTHER" id="PTHR34976">
    <property type="entry name" value="RIBONUCLEASE YQCG-RELATED"/>
    <property type="match status" value="1"/>
</dbReference>
<name>V6IXW9_9BACL</name>
<dbReference type="GO" id="GO:0004519">
    <property type="term" value="F:endonuclease activity"/>
    <property type="evidence" value="ECO:0007669"/>
    <property type="project" value="InterPro"/>
</dbReference>
<dbReference type="EMBL" id="AWTC01000006">
    <property type="protein sequence ID" value="EST12212.1"/>
    <property type="molecule type" value="Genomic_DNA"/>
</dbReference>
<evidence type="ECO:0000259" key="2">
    <source>
        <dbReference type="PROSITE" id="PS51756"/>
    </source>
</evidence>
<reference evidence="3 4" key="1">
    <citation type="journal article" date="2013" name="Genome Announc.">
        <title>Genome Sequence of Sporolactobacillus laevolacticus DSM442, an Efficient Polymer-Grade D-Lactate Producer from Agricultural Waste Cottonseed as a Nitrogen Source.</title>
        <authorList>
            <person name="Wang H."/>
            <person name="Wang L."/>
            <person name="Ju J."/>
            <person name="Yu B."/>
            <person name="Ma Y."/>
        </authorList>
    </citation>
    <scope>NUCLEOTIDE SEQUENCE [LARGE SCALE GENOMIC DNA]</scope>
    <source>
        <strain evidence="3 4">DSM 442</strain>
    </source>
</reference>
<sequence>MGGAGSAGDTKTYDAESLIAAANAQAKHYQTLRGQFHTLRSAFNQIVGLGSDFQGHGADAIKGFYAAQVNVVDAWLRLIDKEIAYFRGVAGSIDDKNLGGNTQVQVPFLDEDLSVGYIRSKEMIADQREDISKILDSISDLVPINVFSTQDVDHALDVAEEKRAKMVLDVQDLDQSLTNEYRQVTEDLPSIKALYEELINSTRQGVDVQPMHFNTEAYYHSNIYQVQDEMEQNTLNYLHEKQKQEQAREVNEQQEQTKKIYKDAPDGIKSLYKLFSFGMQVGIGIDIASRRFINDNVDGINELRHHPIKSAIAIYSAVTNYKQTAKLIKKAIESSFNRYVIHGNTVTRAMWITYATETVASFFIGTKGIDKADKIVEVSSGMKSAAKVKAIETAKRLKKIKEASLKEPILAYAGGSRIPFNTIDTSNLKNHLMKITDGTEENSFINRINNARNLIQQASVKKVNSLSKGIGKNITFKAGYDTHLFKVQDIVRKKNKGIVGGHNLDNFEKAFRDRGWDVEDCIISKKAHPSVLGVYEVQYRLPALDREGNIIAGQYKNIPNPKTVYDPKVISNAQMLAWGREAMRNGIIDGREITGYASNGLKFKGYIENGKIINFFPTLK</sequence>
<dbReference type="STRING" id="1395513.P343_07840"/>
<dbReference type="Proteomes" id="UP000018296">
    <property type="component" value="Unassembled WGS sequence"/>
</dbReference>
<dbReference type="eggNOG" id="COG5444">
    <property type="taxonomic scope" value="Bacteria"/>
</dbReference>